<dbReference type="EMBL" id="FUFT01000005">
    <property type="protein sequence ID" value="SJL83998.1"/>
    <property type="molecule type" value="Genomic_DNA"/>
</dbReference>
<dbReference type="InterPro" id="IPR000182">
    <property type="entry name" value="GNAT_dom"/>
</dbReference>
<dbReference type="AlphaFoldDB" id="A0A1R4B4Y8"/>
<dbReference type="PANTHER" id="PTHR43072:SF36">
    <property type="entry name" value="RIBOSOMAL-PROTEIN-ALANINE ACETYLTRANSFERASE"/>
    <property type="match status" value="1"/>
</dbReference>
<dbReference type="Pfam" id="PF00583">
    <property type="entry name" value="Acetyltransf_1"/>
    <property type="match status" value="1"/>
</dbReference>
<keyword evidence="2" id="KW-0012">Acyltransferase</keyword>
<evidence type="ECO:0000259" key="1">
    <source>
        <dbReference type="PROSITE" id="PS51186"/>
    </source>
</evidence>
<dbReference type="OrthoDB" id="5459937at2"/>
<keyword evidence="2" id="KW-0808">Transferase</keyword>
<dbReference type="EC" id="2.3.1.-" evidence="2"/>
<feature type="domain" description="N-acetyltransferase" evidence="1">
    <location>
        <begin position="24"/>
        <end position="186"/>
    </location>
</feature>
<sequence length="187" mass="21318">MITCAGVEELINDLEKNHQFEGIELIRHATPNDVASIVSIYNHAIEHTTATYDCDPYTAEQRLHWFESLTLSGMPILVYEEANNIIGYAALEFFRQDPAYRYTGMHSIYIDPKSQGKGLGRQLVTALIAEAEKTGFVTLVAEIDGNNQASMRLHEQLGFTYSGKIQRCAQKFDQWLDLVFYQYDLRT</sequence>
<dbReference type="PROSITE" id="PS51186">
    <property type="entry name" value="GNAT"/>
    <property type="match status" value="1"/>
</dbReference>
<dbReference type="Gene3D" id="3.40.630.30">
    <property type="match status" value="1"/>
</dbReference>
<dbReference type="CDD" id="cd04301">
    <property type="entry name" value="NAT_SF"/>
    <property type="match status" value="1"/>
</dbReference>
<name>A0A1R4B4Y8_9VIBR</name>
<evidence type="ECO:0000313" key="3">
    <source>
        <dbReference type="Proteomes" id="UP000189475"/>
    </source>
</evidence>
<dbReference type="STRING" id="1918946.VPAL9027_01978"/>
<accession>A0A1R4B4Y8</accession>
<protein>
    <submittedName>
        <fullName evidence="2">N-acyltransferase YncA</fullName>
        <ecNumber evidence="2">2.3.1.-</ecNumber>
    </submittedName>
</protein>
<organism evidence="2 3">
    <name type="scientific">Vibrio palustris</name>
    <dbReference type="NCBI Taxonomy" id="1918946"/>
    <lineage>
        <taxon>Bacteria</taxon>
        <taxon>Pseudomonadati</taxon>
        <taxon>Pseudomonadota</taxon>
        <taxon>Gammaproteobacteria</taxon>
        <taxon>Vibrionales</taxon>
        <taxon>Vibrionaceae</taxon>
        <taxon>Vibrio</taxon>
    </lineage>
</organism>
<dbReference type="GO" id="GO:0016747">
    <property type="term" value="F:acyltransferase activity, transferring groups other than amino-acyl groups"/>
    <property type="evidence" value="ECO:0007669"/>
    <property type="project" value="InterPro"/>
</dbReference>
<dbReference type="RefSeq" id="WP_159439131.1">
    <property type="nucleotide sequence ID" value="NZ_AP024888.1"/>
</dbReference>
<evidence type="ECO:0000313" key="2">
    <source>
        <dbReference type="EMBL" id="SJL83998.1"/>
    </source>
</evidence>
<dbReference type="SUPFAM" id="SSF55729">
    <property type="entry name" value="Acyl-CoA N-acyltransferases (Nat)"/>
    <property type="match status" value="1"/>
</dbReference>
<dbReference type="Proteomes" id="UP000189475">
    <property type="component" value="Unassembled WGS sequence"/>
</dbReference>
<gene>
    <name evidence="2" type="primary">yncA</name>
    <name evidence="2" type="ORF">VPAL9027_01978</name>
</gene>
<dbReference type="InterPro" id="IPR016181">
    <property type="entry name" value="Acyl_CoA_acyltransferase"/>
</dbReference>
<reference evidence="2 3" key="1">
    <citation type="submission" date="2017-02" db="EMBL/GenBank/DDBJ databases">
        <authorList>
            <person name="Peterson S.W."/>
        </authorList>
    </citation>
    <scope>NUCLEOTIDE SEQUENCE [LARGE SCALE GENOMIC DNA]</scope>
    <source>
        <strain evidence="2 3">CECT 9027</strain>
    </source>
</reference>
<dbReference type="PANTHER" id="PTHR43072">
    <property type="entry name" value="N-ACETYLTRANSFERASE"/>
    <property type="match status" value="1"/>
</dbReference>
<keyword evidence="3" id="KW-1185">Reference proteome</keyword>
<proteinExistence type="predicted"/>